<reference evidence="3 4" key="1">
    <citation type="journal article" date="2007" name="Nature">
        <title>Evolution of genes and genomes on the Drosophila phylogeny.</title>
        <authorList>
            <consortium name="Drosophila 12 Genomes Consortium"/>
            <person name="Clark A.G."/>
            <person name="Eisen M.B."/>
            <person name="Smith D.R."/>
            <person name="Bergman C.M."/>
            <person name="Oliver B."/>
            <person name="Markow T.A."/>
            <person name="Kaufman T.C."/>
            <person name="Kellis M."/>
            <person name="Gelbart W."/>
            <person name="Iyer V.N."/>
            <person name="Pollard D.A."/>
            <person name="Sackton T.B."/>
            <person name="Larracuente A.M."/>
            <person name="Singh N.D."/>
            <person name="Abad J.P."/>
            <person name="Abt D.N."/>
            <person name="Adryan B."/>
            <person name="Aguade M."/>
            <person name="Akashi H."/>
            <person name="Anderson W.W."/>
            <person name="Aquadro C.F."/>
            <person name="Ardell D.H."/>
            <person name="Arguello R."/>
            <person name="Artieri C.G."/>
            <person name="Barbash D.A."/>
            <person name="Barker D."/>
            <person name="Barsanti P."/>
            <person name="Batterham P."/>
            <person name="Batzoglou S."/>
            <person name="Begun D."/>
            <person name="Bhutkar A."/>
            <person name="Blanco E."/>
            <person name="Bosak S.A."/>
            <person name="Bradley R.K."/>
            <person name="Brand A.D."/>
            <person name="Brent M.R."/>
            <person name="Brooks A.N."/>
            <person name="Brown R.H."/>
            <person name="Butlin R.K."/>
            <person name="Caggese C."/>
            <person name="Calvi B.R."/>
            <person name="Bernardo de Carvalho A."/>
            <person name="Caspi A."/>
            <person name="Castrezana S."/>
            <person name="Celniker S.E."/>
            <person name="Chang J.L."/>
            <person name="Chapple C."/>
            <person name="Chatterji S."/>
            <person name="Chinwalla A."/>
            <person name="Civetta A."/>
            <person name="Clifton S.W."/>
            <person name="Comeron J.M."/>
            <person name="Costello J.C."/>
            <person name="Coyne J.A."/>
            <person name="Daub J."/>
            <person name="David R.G."/>
            <person name="Delcher A.L."/>
            <person name="Delehaunty K."/>
            <person name="Do C.B."/>
            <person name="Ebling H."/>
            <person name="Edwards K."/>
            <person name="Eickbush T."/>
            <person name="Evans J.D."/>
            <person name="Filipski A."/>
            <person name="Findeiss S."/>
            <person name="Freyhult E."/>
            <person name="Fulton L."/>
            <person name="Fulton R."/>
            <person name="Garcia A.C."/>
            <person name="Gardiner A."/>
            <person name="Garfield D.A."/>
            <person name="Garvin B.E."/>
            <person name="Gibson G."/>
            <person name="Gilbert D."/>
            <person name="Gnerre S."/>
            <person name="Godfrey J."/>
            <person name="Good R."/>
            <person name="Gotea V."/>
            <person name="Gravely B."/>
            <person name="Greenberg A.J."/>
            <person name="Griffiths-Jones S."/>
            <person name="Gross S."/>
            <person name="Guigo R."/>
            <person name="Gustafson E.A."/>
            <person name="Haerty W."/>
            <person name="Hahn M.W."/>
            <person name="Halligan D.L."/>
            <person name="Halpern A.L."/>
            <person name="Halter G.M."/>
            <person name="Han M.V."/>
            <person name="Heger A."/>
            <person name="Hillier L."/>
            <person name="Hinrichs A.S."/>
            <person name="Holmes I."/>
            <person name="Hoskins R.A."/>
            <person name="Hubisz M.J."/>
            <person name="Hultmark D."/>
            <person name="Huntley M.A."/>
            <person name="Jaffe D.B."/>
            <person name="Jagadeeshan S."/>
            <person name="Jeck W.R."/>
            <person name="Johnson J."/>
            <person name="Jones C.D."/>
            <person name="Jordan W.C."/>
            <person name="Karpen G.H."/>
            <person name="Kataoka E."/>
            <person name="Keightley P.D."/>
            <person name="Kheradpour P."/>
            <person name="Kirkness E.F."/>
            <person name="Koerich L.B."/>
            <person name="Kristiansen K."/>
            <person name="Kudrna D."/>
            <person name="Kulathinal R.J."/>
            <person name="Kumar S."/>
            <person name="Kwok R."/>
            <person name="Lander E."/>
            <person name="Langley C.H."/>
            <person name="Lapoint R."/>
            <person name="Lazzaro B.P."/>
            <person name="Lee S.J."/>
            <person name="Levesque L."/>
            <person name="Li R."/>
            <person name="Lin C.F."/>
            <person name="Lin M.F."/>
            <person name="Lindblad-Toh K."/>
            <person name="Llopart A."/>
            <person name="Long M."/>
            <person name="Low L."/>
            <person name="Lozovsky E."/>
            <person name="Lu J."/>
            <person name="Luo M."/>
            <person name="Machado C.A."/>
            <person name="Makalowski W."/>
            <person name="Marzo M."/>
            <person name="Matsuda M."/>
            <person name="Matzkin L."/>
            <person name="McAllister B."/>
            <person name="McBride C.S."/>
            <person name="McKernan B."/>
            <person name="McKernan K."/>
            <person name="Mendez-Lago M."/>
            <person name="Minx P."/>
            <person name="Mollenhauer M.U."/>
            <person name="Montooth K."/>
            <person name="Mount S.M."/>
            <person name="Mu X."/>
            <person name="Myers E."/>
            <person name="Negre B."/>
            <person name="Newfeld S."/>
            <person name="Nielsen R."/>
            <person name="Noor M.A."/>
            <person name="O'Grady P."/>
            <person name="Pachter L."/>
            <person name="Papaceit M."/>
            <person name="Parisi M.J."/>
            <person name="Parisi M."/>
            <person name="Parts L."/>
            <person name="Pedersen J.S."/>
            <person name="Pesole G."/>
            <person name="Phillippy A.M."/>
            <person name="Ponting C.P."/>
            <person name="Pop M."/>
            <person name="Porcelli D."/>
            <person name="Powell J.R."/>
            <person name="Prohaska S."/>
            <person name="Pruitt K."/>
            <person name="Puig M."/>
            <person name="Quesneville H."/>
            <person name="Ram K.R."/>
            <person name="Rand D."/>
            <person name="Rasmussen M.D."/>
            <person name="Reed L.K."/>
            <person name="Reenan R."/>
            <person name="Reily A."/>
            <person name="Remington K.A."/>
            <person name="Rieger T.T."/>
            <person name="Ritchie M.G."/>
            <person name="Robin C."/>
            <person name="Rogers Y.H."/>
            <person name="Rohde C."/>
            <person name="Rozas J."/>
            <person name="Rubenfield M.J."/>
            <person name="Ruiz A."/>
            <person name="Russo S."/>
            <person name="Salzberg S.L."/>
            <person name="Sanchez-Gracia A."/>
            <person name="Saranga D.J."/>
            <person name="Sato H."/>
            <person name="Schaeffer S.W."/>
            <person name="Schatz M.C."/>
            <person name="Schlenke T."/>
            <person name="Schwartz R."/>
            <person name="Segarra C."/>
            <person name="Singh R.S."/>
            <person name="Sirot L."/>
            <person name="Sirota M."/>
            <person name="Sisneros N.B."/>
            <person name="Smith C.D."/>
            <person name="Smith T.F."/>
            <person name="Spieth J."/>
            <person name="Stage D.E."/>
            <person name="Stark A."/>
            <person name="Stephan W."/>
            <person name="Strausberg R.L."/>
            <person name="Strempel S."/>
            <person name="Sturgill D."/>
            <person name="Sutton G."/>
            <person name="Sutton G.G."/>
            <person name="Tao W."/>
            <person name="Teichmann S."/>
            <person name="Tobari Y.N."/>
            <person name="Tomimura Y."/>
            <person name="Tsolas J.M."/>
            <person name="Valente V.L."/>
            <person name="Venter E."/>
            <person name="Venter J.C."/>
            <person name="Vicario S."/>
            <person name="Vieira F.G."/>
            <person name="Vilella A.J."/>
            <person name="Villasante A."/>
            <person name="Walenz B."/>
            <person name="Wang J."/>
            <person name="Wasserman M."/>
            <person name="Watts T."/>
            <person name="Wilson D."/>
            <person name="Wilson R.K."/>
            <person name="Wing R.A."/>
            <person name="Wolfner M.F."/>
            <person name="Wong A."/>
            <person name="Wong G.K."/>
            <person name="Wu C.I."/>
            <person name="Wu G."/>
            <person name="Yamamoto D."/>
            <person name="Yang H.P."/>
            <person name="Yang S.P."/>
            <person name="Yorke J.A."/>
            <person name="Yoshida K."/>
            <person name="Zdobnov E."/>
            <person name="Zhang P."/>
            <person name="Zhang Y."/>
            <person name="Zimin A.V."/>
            <person name="Baldwin J."/>
            <person name="Abdouelleil A."/>
            <person name="Abdulkadir J."/>
            <person name="Abebe A."/>
            <person name="Abera B."/>
            <person name="Abreu J."/>
            <person name="Acer S.C."/>
            <person name="Aftuck L."/>
            <person name="Alexander A."/>
            <person name="An P."/>
            <person name="Anderson E."/>
            <person name="Anderson S."/>
            <person name="Arachi H."/>
            <person name="Azer M."/>
            <person name="Bachantsang P."/>
            <person name="Barry A."/>
            <person name="Bayul T."/>
            <person name="Berlin A."/>
            <person name="Bessette D."/>
            <person name="Bloom T."/>
            <person name="Blye J."/>
            <person name="Boguslavskiy L."/>
            <person name="Bonnet C."/>
            <person name="Boukhgalter B."/>
            <person name="Bourzgui I."/>
            <person name="Brown A."/>
            <person name="Cahill P."/>
            <person name="Channer S."/>
            <person name="Cheshatsang Y."/>
            <person name="Chuda L."/>
            <person name="Citroen M."/>
            <person name="Collymore A."/>
            <person name="Cooke P."/>
            <person name="Costello M."/>
            <person name="D'Aco K."/>
            <person name="Daza R."/>
            <person name="De Haan G."/>
            <person name="DeGray S."/>
            <person name="DeMaso C."/>
            <person name="Dhargay N."/>
            <person name="Dooley K."/>
            <person name="Dooley E."/>
            <person name="Doricent M."/>
            <person name="Dorje P."/>
            <person name="Dorjee K."/>
            <person name="Dupes A."/>
            <person name="Elong R."/>
            <person name="Falk J."/>
            <person name="Farina A."/>
            <person name="Faro S."/>
            <person name="Ferguson D."/>
            <person name="Fisher S."/>
            <person name="Foley C.D."/>
            <person name="Franke A."/>
            <person name="Friedrich D."/>
            <person name="Gadbois L."/>
            <person name="Gearin G."/>
            <person name="Gearin C.R."/>
            <person name="Giannoukos G."/>
            <person name="Goode T."/>
            <person name="Graham J."/>
            <person name="Grandbois E."/>
            <person name="Grewal S."/>
            <person name="Gyaltsen K."/>
            <person name="Hafez N."/>
            <person name="Hagos B."/>
            <person name="Hall J."/>
            <person name="Henson C."/>
            <person name="Hollinger A."/>
            <person name="Honan T."/>
            <person name="Huard M.D."/>
            <person name="Hughes L."/>
            <person name="Hurhula B."/>
            <person name="Husby M.E."/>
            <person name="Kamat A."/>
            <person name="Kanga B."/>
            <person name="Kashin S."/>
            <person name="Khazanovich D."/>
            <person name="Kisner P."/>
            <person name="Lance K."/>
            <person name="Lara M."/>
            <person name="Lee W."/>
            <person name="Lennon N."/>
            <person name="Letendre F."/>
            <person name="LeVine R."/>
            <person name="Lipovsky A."/>
            <person name="Liu X."/>
            <person name="Liu J."/>
            <person name="Liu S."/>
            <person name="Lokyitsang T."/>
            <person name="Lokyitsang Y."/>
            <person name="Lubonja R."/>
            <person name="Lui A."/>
            <person name="MacDonald P."/>
            <person name="Magnisalis V."/>
            <person name="Maru K."/>
            <person name="Matthews C."/>
            <person name="McCusker W."/>
            <person name="McDonough S."/>
            <person name="Mehta T."/>
            <person name="Meldrim J."/>
            <person name="Meneus L."/>
            <person name="Mihai O."/>
            <person name="Mihalev A."/>
            <person name="Mihova T."/>
            <person name="Mittelman R."/>
            <person name="Mlenga V."/>
            <person name="Montmayeur A."/>
            <person name="Mulrain L."/>
            <person name="Navidi A."/>
            <person name="Naylor J."/>
            <person name="Negash T."/>
            <person name="Nguyen T."/>
            <person name="Nguyen N."/>
            <person name="Nicol R."/>
            <person name="Norbu C."/>
            <person name="Norbu N."/>
            <person name="Novod N."/>
            <person name="O'Neill B."/>
            <person name="Osman S."/>
            <person name="Markiewicz E."/>
            <person name="Oyono O.L."/>
            <person name="Patti C."/>
            <person name="Phunkhang P."/>
            <person name="Pierre F."/>
            <person name="Priest M."/>
            <person name="Raghuraman S."/>
            <person name="Rege F."/>
            <person name="Reyes R."/>
            <person name="Rise C."/>
            <person name="Rogov P."/>
            <person name="Ross K."/>
            <person name="Ryan E."/>
            <person name="Settipalli S."/>
            <person name="Shea T."/>
            <person name="Sherpa N."/>
            <person name="Shi L."/>
            <person name="Shih D."/>
            <person name="Sparrow T."/>
            <person name="Spaulding J."/>
            <person name="Stalker J."/>
            <person name="Stange-Thomann N."/>
            <person name="Stavropoulos S."/>
            <person name="Stone C."/>
            <person name="Strader C."/>
            <person name="Tesfaye S."/>
            <person name="Thomson T."/>
            <person name="Thoulutsang Y."/>
            <person name="Thoulutsang D."/>
            <person name="Topham K."/>
            <person name="Topping I."/>
            <person name="Tsamla T."/>
            <person name="Vassiliev H."/>
            <person name="Vo A."/>
            <person name="Wangchuk T."/>
            <person name="Wangdi T."/>
            <person name="Weiand M."/>
            <person name="Wilkinson J."/>
            <person name="Wilson A."/>
            <person name="Yadav S."/>
            <person name="Young G."/>
            <person name="Yu Q."/>
            <person name="Zembek L."/>
            <person name="Zhong D."/>
            <person name="Zimmer A."/>
            <person name="Zwirko Z."/>
            <person name="Jaffe D.B."/>
            <person name="Alvarez P."/>
            <person name="Brockman W."/>
            <person name="Butler J."/>
            <person name="Chin C."/>
            <person name="Gnerre S."/>
            <person name="Grabherr M."/>
            <person name="Kleber M."/>
            <person name="Mauceli E."/>
            <person name="MacCallum I."/>
        </authorList>
    </citation>
    <scope>NUCLEOTIDE SEQUENCE [LARGE SCALE GENOMIC DNA]</scope>
    <source>
        <strain evidence="4">Rob3c / Tucson 14021-0248.25</strain>
    </source>
</reference>
<gene>
    <name evidence="3" type="primary">Dsec\GM14189</name>
    <name evidence="3" type="ORF">Dsec_GM14189</name>
</gene>
<feature type="domain" description="Serine/arginine repetitive matrix protein C-terminal" evidence="2">
    <location>
        <begin position="106"/>
        <end position="172"/>
    </location>
</feature>
<evidence type="ECO:0000256" key="1">
    <source>
        <dbReference type="SAM" id="MobiDB-lite"/>
    </source>
</evidence>
<sequence length="215" mass="22802">MLEQLKSGIAAKAKQKIKIMEKDPAKEGSEPLVAALADSSLVDAIVSKVSTATVAAAESAARRSRSRDRRSRSKRRTSTSHHRHDSSSESRSRYSTSSSRTGSHSSRSGSHSSRSSCSSNSSSGSSSSGSGSGSSQSGSRSPSIPRRRGSPSFLDRRRITSARKRPIPYHHKANAEGEVEEASSCCSSCFSRASSPATPLLTPLRNSRSPSMVAF</sequence>
<evidence type="ECO:0000259" key="2">
    <source>
        <dbReference type="Pfam" id="PF15230"/>
    </source>
</evidence>
<evidence type="ECO:0000313" key="4">
    <source>
        <dbReference type="Proteomes" id="UP000001292"/>
    </source>
</evidence>
<dbReference type="Pfam" id="PF15230">
    <property type="entry name" value="SRRM_C"/>
    <property type="match status" value="1"/>
</dbReference>
<protein>
    <submittedName>
        <fullName evidence="3">GM14189</fullName>
    </submittedName>
</protein>
<dbReference type="STRING" id="7238.B4HVX6"/>
<accession>B4HVX6</accession>
<dbReference type="HOGENOM" id="CLU_1284497_0_0_1"/>
<dbReference type="Proteomes" id="UP000001292">
    <property type="component" value="Unassembled WGS sequence"/>
</dbReference>
<feature type="region of interest" description="Disordered" evidence="1">
    <location>
        <begin position="52"/>
        <end position="178"/>
    </location>
</feature>
<dbReference type="EMBL" id="CH480817">
    <property type="protein sequence ID" value="EDW50091.1"/>
    <property type="molecule type" value="Genomic_DNA"/>
</dbReference>
<evidence type="ECO:0000313" key="3">
    <source>
        <dbReference type="EMBL" id="EDW50091.1"/>
    </source>
</evidence>
<dbReference type="AlphaFoldDB" id="B4HVX6"/>
<feature type="compositionally biased region" description="Basic residues" evidence="1">
    <location>
        <begin position="159"/>
        <end position="172"/>
    </location>
</feature>
<feature type="region of interest" description="Disordered" evidence="1">
    <location>
        <begin position="193"/>
        <end position="215"/>
    </location>
</feature>
<feature type="compositionally biased region" description="Basic residues" evidence="1">
    <location>
        <begin position="62"/>
        <end position="84"/>
    </location>
</feature>
<keyword evidence="4" id="KW-1185">Reference proteome</keyword>
<feature type="compositionally biased region" description="Low complexity" evidence="1">
    <location>
        <begin position="93"/>
        <end position="144"/>
    </location>
</feature>
<organism evidence="4">
    <name type="scientific">Drosophila sechellia</name>
    <name type="common">Fruit fly</name>
    <dbReference type="NCBI Taxonomy" id="7238"/>
    <lineage>
        <taxon>Eukaryota</taxon>
        <taxon>Metazoa</taxon>
        <taxon>Ecdysozoa</taxon>
        <taxon>Arthropoda</taxon>
        <taxon>Hexapoda</taxon>
        <taxon>Insecta</taxon>
        <taxon>Pterygota</taxon>
        <taxon>Neoptera</taxon>
        <taxon>Endopterygota</taxon>
        <taxon>Diptera</taxon>
        <taxon>Brachycera</taxon>
        <taxon>Muscomorpha</taxon>
        <taxon>Ephydroidea</taxon>
        <taxon>Drosophilidae</taxon>
        <taxon>Drosophila</taxon>
        <taxon>Sophophora</taxon>
    </lineage>
</organism>
<proteinExistence type="predicted"/>
<name>B4HVX6_DROSE</name>
<dbReference type="InterPro" id="IPR029360">
    <property type="entry name" value="SRRM_C"/>
</dbReference>
<feature type="compositionally biased region" description="Polar residues" evidence="1">
    <location>
        <begin position="204"/>
        <end position="215"/>
    </location>
</feature>